<dbReference type="GO" id="GO:0005737">
    <property type="term" value="C:cytoplasm"/>
    <property type="evidence" value="ECO:0007669"/>
    <property type="project" value="UniProtKB-SubCell"/>
</dbReference>
<feature type="binding site" evidence="5">
    <location>
        <position position="206"/>
    </location>
    <ligand>
        <name>ATP</name>
        <dbReference type="ChEBI" id="CHEBI:30616"/>
    </ligand>
</feature>
<dbReference type="InterPro" id="IPR000850">
    <property type="entry name" value="Adenylat/UMP-CMP_kin"/>
</dbReference>
<keyword evidence="4 5" id="KW-0418">Kinase</keyword>
<dbReference type="NCBIfam" id="TIGR01351">
    <property type="entry name" value="adk"/>
    <property type="match status" value="1"/>
</dbReference>
<keyword evidence="5" id="KW-0963">Cytoplasm</keyword>
<evidence type="ECO:0000313" key="8">
    <source>
        <dbReference type="EMBL" id="PIP31383.1"/>
    </source>
</evidence>
<keyword evidence="5" id="KW-0862">Zinc</keyword>
<dbReference type="SUPFAM" id="SSF52540">
    <property type="entry name" value="P-loop containing nucleoside triphosphate hydrolases"/>
    <property type="match status" value="1"/>
</dbReference>
<dbReference type="AlphaFoldDB" id="A0A2G9ZDW8"/>
<feature type="binding site" evidence="5">
    <location>
        <position position="135"/>
    </location>
    <ligand>
        <name>ATP</name>
        <dbReference type="ChEBI" id="CHEBI:30616"/>
    </ligand>
</feature>
<evidence type="ECO:0000256" key="4">
    <source>
        <dbReference type="ARBA" id="ARBA00022777"/>
    </source>
</evidence>
<dbReference type="EC" id="2.7.4.3" evidence="5 7"/>
<feature type="binding site" evidence="5">
    <location>
        <position position="35"/>
    </location>
    <ligand>
        <name>AMP</name>
        <dbReference type="ChEBI" id="CHEBI:456215"/>
    </ligand>
</feature>
<keyword evidence="1 5" id="KW-0808">Transferase</keyword>
<dbReference type="EMBL" id="PCSB01000082">
    <property type="protein sequence ID" value="PIP31383.1"/>
    <property type="molecule type" value="Genomic_DNA"/>
</dbReference>
<dbReference type="InterPro" id="IPR006259">
    <property type="entry name" value="Adenyl_kin_sub"/>
</dbReference>
<evidence type="ECO:0000256" key="6">
    <source>
        <dbReference type="RuleBase" id="RU003330"/>
    </source>
</evidence>
<comment type="subunit">
    <text evidence="5 7">Monomer.</text>
</comment>
<feature type="binding site" evidence="5">
    <location>
        <position position="40"/>
    </location>
    <ligand>
        <name>AMP</name>
        <dbReference type="ChEBI" id="CHEBI:456215"/>
    </ligand>
</feature>
<feature type="binding site" evidence="5">
    <location>
        <position position="138"/>
    </location>
    <ligand>
        <name>Zn(2+)</name>
        <dbReference type="ChEBI" id="CHEBI:29105"/>
        <note>structural</note>
    </ligand>
</feature>
<evidence type="ECO:0000256" key="1">
    <source>
        <dbReference type="ARBA" id="ARBA00022679"/>
    </source>
</evidence>
<dbReference type="UniPathway" id="UPA00588">
    <property type="reaction ID" value="UER00649"/>
</dbReference>
<comment type="similarity">
    <text evidence="5 6">Belongs to the adenylate kinase family.</text>
</comment>
<sequence length="220" mass="25401">MQNKKVIILLGPPGSGKGTQVRLLQEKFSFDCIGSGKMLRARAKTKDFTGKKIAQYVDKGLRVPTPIIFNMWMNRMAEIEKDTKNKGFIIDGSPREVFEAEMLGMALEWYVWDKTKKVVYLKLSEKEIKQRLLNRRMCQKCGRLIPYLVGFKDLKKCDKCGGSLIKRADDTEEGVKERLAWFKREVLPVVSYYKKKGKVIEINGNQSIKKVFNDILKELK</sequence>
<evidence type="ECO:0000313" key="9">
    <source>
        <dbReference type="Proteomes" id="UP000230447"/>
    </source>
</evidence>
<dbReference type="PRINTS" id="PR00094">
    <property type="entry name" value="ADENYLTKNASE"/>
</dbReference>
<dbReference type="InterPro" id="IPR027417">
    <property type="entry name" value="P-loop_NTPase"/>
</dbReference>
<feature type="binding site" evidence="5">
    <location>
        <begin position="14"/>
        <end position="19"/>
    </location>
    <ligand>
        <name>ATP</name>
        <dbReference type="ChEBI" id="CHEBI:30616"/>
    </ligand>
</feature>
<feature type="binding site" evidence="5">
    <location>
        <position position="141"/>
    </location>
    <ligand>
        <name>Zn(2+)</name>
        <dbReference type="ChEBI" id="CHEBI:29105"/>
        <note>structural</note>
    </ligand>
</feature>
<proteinExistence type="inferred from homology"/>
<name>A0A2G9ZDW8_9BACT</name>
<evidence type="ECO:0000256" key="7">
    <source>
        <dbReference type="RuleBase" id="RU003331"/>
    </source>
</evidence>
<dbReference type="CDD" id="cd01428">
    <property type="entry name" value="ADK"/>
    <property type="match status" value="1"/>
</dbReference>
<keyword evidence="5" id="KW-0479">Metal-binding</keyword>
<evidence type="ECO:0000256" key="5">
    <source>
        <dbReference type="HAMAP-Rule" id="MF_00235"/>
    </source>
</evidence>
<accession>A0A2G9ZDW8</accession>
<comment type="function">
    <text evidence="5">Catalyzes the reversible transfer of the terminal phosphate group between ATP and AMP. Plays an important role in cellular energy homeostasis and in adenine nucleotide metabolism.</text>
</comment>
<protein>
    <recommendedName>
        <fullName evidence="5 7">Adenylate kinase</fullName>
        <shortName evidence="5">AK</shortName>
        <ecNumber evidence="5 7">2.7.4.3</ecNumber>
    </recommendedName>
    <alternativeName>
        <fullName evidence="5">ATP-AMP transphosphorylase</fullName>
    </alternativeName>
    <alternativeName>
        <fullName evidence="5">ATP:AMP phosphotransferase</fullName>
    </alternativeName>
    <alternativeName>
        <fullName evidence="5">Adenylate monophosphate kinase</fullName>
    </alternativeName>
</protein>
<reference evidence="8 9" key="1">
    <citation type="submission" date="2017-09" db="EMBL/GenBank/DDBJ databases">
        <title>Depth-based differentiation of microbial function through sediment-hosted aquifers and enrichment of novel symbionts in the deep terrestrial subsurface.</title>
        <authorList>
            <person name="Probst A.J."/>
            <person name="Ladd B."/>
            <person name="Jarett J.K."/>
            <person name="Geller-Mcgrath D.E."/>
            <person name="Sieber C.M."/>
            <person name="Emerson J.B."/>
            <person name="Anantharaman K."/>
            <person name="Thomas B.C."/>
            <person name="Malmstrom R."/>
            <person name="Stieglmeier M."/>
            <person name="Klingl A."/>
            <person name="Woyke T."/>
            <person name="Ryan C.M."/>
            <person name="Banfield J.F."/>
        </authorList>
    </citation>
    <scope>NUCLEOTIDE SEQUENCE [LARGE SCALE GENOMIC DNA]</scope>
    <source>
        <strain evidence="8">CG23_combo_of_CG06-09_8_20_14_all_37_87_8</strain>
    </source>
</reference>
<evidence type="ECO:0000256" key="3">
    <source>
        <dbReference type="ARBA" id="ARBA00022741"/>
    </source>
</evidence>
<comment type="pathway">
    <text evidence="5">Purine metabolism; AMP biosynthesis via salvage pathway; AMP from ADP: step 1/1.</text>
</comment>
<evidence type="ECO:0000256" key="2">
    <source>
        <dbReference type="ARBA" id="ARBA00022727"/>
    </source>
</evidence>
<gene>
    <name evidence="5" type="primary">adk</name>
    <name evidence="8" type="ORF">COX24_03880</name>
</gene>
<feature type="binding site" evidence="5">
    <location>
        <position position="160"/>
    </location>
    <ligand>
        <name>Zn(2+)</name>
        <dbReference type="ChEBI" id="CHEBI:29105"/>
        <note>structural</note>
    </ligand>
</feature>
<feature type="binding site" evidence="5">
    <location>
        <position position="167"/>
    </location>
    <ligand>
        <name>AMP</name>
        <dbReference type="ChEBI" id="CHEBI:456215"/>
    </ligand>
</feature>
<feature type="binding site" evidence="5">
    <location>
        <position position="157"/>
    </location>
    <ligand>
        <name>Zn(2+)</name>
        <dbReference type="ChEBI" id="CHEBI:29105"/>
        <note>structural</note>
    </ligand>
</feature>
<comment type="caution">
    <text evidence="5">Lacks conserved residue(s) required for the propagation of feature annotation.</text>
</comment>
<keyword evidence="5 7" id="KW-0067">ATP-binding</keyword>
<dbReference type="GO" id="GO:0044209">
    <property type="term" value="P:AMP salvage"/>
    <property type="evidence" value="ECO:0007669"/>
    <property type="project" value="UniProtKB-UniRule"/>
</dbReference>
<dbReference type="Pfam" id="PF00406">
    <property type="entry name" value="ADK"/>
    <property type="match status" value="1"/>
</dbReference>
<feature type="binding site" evidence="5">
    <location>
        <position position="178"/>
    </location>
    <ligand>
        <name>AMP</name>
        <dbReference type="ChEBI" id="CHEBI:456215"/>
    </ligand>
</feature>
<comment type="catalytic activity">
    <reaction evidence="5 7">
        <text>AMP + ATP = 2 ADP</text>
        <dbReference type="Rhea" id="RHEA:12973"/>
        <dbReference type="ChEBI" id="CHEBI:30616"/>
        <dbReference type="ChEBI" id="CHEBI:456215"/>
        <dbReference type="ChEBI" id="CHEBI:456216"/>
        <dbReference type="EC" id="2.7.4.3"/>
    </reaction>
</comment>
<comment type="domain">
    <text evidence="5">Consists of three domains, a large central CORE domain and two small peripheral domains, NMPbind and LID, which undergo movements during catalysis. The LID domain closes over the site of phosphoryl transfer upon ATP binding. Assembling and dissambling the active center during each catalytic cycle provides an effective means to prevent ATP hydrolysis. Some bacteria have evolved a zinc-coordinating structure that stabilizes the LID domain.</text>
</comment>
<dbReference type="HAMAP" id="MF_00235">
    <property type="entry name" value="Adenylate_kinase_Adk"/>
    <property type="match status" value="1"/>
</dbReference>
<organism evidence="8 9">
    <name type="scientific">bacterium (Candidatus Gribaldobacteria) CG23_combo_of_CG06-09_8_20_14_all_37_87_8</name>
    <dbReference type="NCBI Taxonomy" id="2014278"/>
    <lineage>
        <taxon>Bacteria</taxon>
        <taxon>Candidatus Gribaldobacteria</taxon>
    </lineage>
</organism>
<dbReference type="GO" id="GO:0008270">
    <property type="term" value="F:zinc ion binding"/>
    <property type="evidence" value="ECO:0007669"/>
    <property type="project" value="UniProtKB-UniRule"/>
</dbReference>
<keyword evidence="3 5" id="KW-0547">Nucleotide-binding</keyword>
<feature type="region of interest" description="NMP" evidence="5">
    <location>
        <begin position="34"/>
        <end position="63"/>
    </location>
</feature>
<comment type="subcellular location">
    <subcellularLocation>
        <location evidence="5 7">Cytoplasm</location>
    </subcellularLocation>
</comment>
<dbReference type="GO" id="GO:0005524">
    <property type="term" value="F:ATP binding"/>
    <property type="evidence" value="ECO:0007669"/>
    <property type="project" value="UniProtKB-UniRule"/>
</dbReference>
<dbReference type="Proteomes" id="UP000230447">
    <property type="component" value="Unassembled WGS sequence"/>
</dbReference>
<comment type="caution">
    <text evidence="8">The sequence shown here is derived from an EMBL/GenBank/DDBJ whole genome shotgun (WGS) entry which is preliminary data.</text>
</comment>
<keyword evidence="2 5" id="KW-0545">Nucleotide biosynthesis</keyword>
<dbReference type="GO" id="GO:0004017">
    <property type="term" value="F:AMP kinase activity"/>
    <property type="evidence" value="ECO:0007669"/>
    <property type="project" value="UniProtKB-UniRule"/>
</dbReference>
<dbReference type="PANTHER" id="PTHR23359">
    <property type="entry name" value="NUCLEOTIDE KINASE"/>
    <property type="match status" value="1"/>
</dbReference>
<dbReference type="Gene3D" id="3.40.50.300">
    <property type="entry name" value="P-loop containing nucleotide triphosphate hydrolases"/>
    <property type="match status" value="1"/>
</dbReference>